<proteinExistence type="predicted"/>
<dbReference type="KEGG" id="sbd:ATN00_08765"/>
<dbReference type="PANTHER" id="PTHR23505">
    <property type="entry name" value="SPINSTER"/>
    <property type="match status" value="1"/>
</dbReference>
<dbReference type="GO" id="GO:0022857">
    <property type="term" value="F:transmembrane transporter activity"/>
    <property type="evidence" value="ECO:0007669"/>
    <property type="project" value="InterPro"/>
</dbReference>
<evidence type="ECO:0000256" key="1">
    <source>
        <dbReference type="ARBA" id="ARBA00004141"/>
    </source>
</evidence>
<feature type="transmembrane region" description="Helical" evidence="6">
    <location>
        <begin position="222"/>
        <end position="246"/>
    </location>
</feature>
<feature type="transmembrane region" description="Helical" evidence="6">
    <location>
        <begin position="167"/>
        <end position="185"/>
    </location>
</feature>
<evidence type="ECO:0000256" key="2">
    <source>
        <dbReference type="ARBA" id="ARBA00022448"/>
    </source>
</evidence>
<dbReference type="OrthoDB" id="7442224at2"/>
<evidence type="ECO:0000256" key="3">
    <source>
        <dbReference type="ARBA" id="ARBA00022692"/>
    </source>
</evidence>
<dbReference type="InterPro" id="IPR020846">
    <property type="entry name" value="MFS_dom"/>
</dbReference>
<feature type="transmembrane region" description="Helical" evidence="6">
    <location>
        <begin position="139"/>
        <end position="161"/>
    </location>
</feature>
<dbReference type="PANTHER" id="PTHR23505:SF79">
    <property type="entry name" value="PROTEIN SPINSTER"/>
    <property type="match status" value="1"/>
</dbReference>
<feature type="transmembrane region" description="Helical" evidence="6">
    <location>
        <begin position="106"/>
        <end position="127"/>
    </location>
</feature>
<evidence type="ECO:0000256" key="5">
    <source>
        <dbReference type="ARBA" id="ARBA00023136"/>
    </source>
</evidence>
<sequence length="452" mass="47616">MAMTAVGQFSRPKLLAVLLVTYMVNYADRMTISVLGESIKRDLALSDAQVGMLGGTAFTILYVLVSFPVGRLVERHRRATIMWIAIGLWSTATVACGFARNFTELALCRAAVGVGEGAFIPAVLSLLSDYFPPNRRASAYSTIVLGLPLGGMIGAIVGGWVAARHGWHIAFMVIGAPGLLMALIVRQVVVEPPRGSSDGAAPAGNVPTIADVLRTLASKPAFLHLTLGGGLVQIVSYAIALFLFPYLTRNFGVNYAQAGLAVGLLNGASLTVGILGGGLLSDHLGSRDVRWYGWTPAIAMLMTFPVYLASLFQSSWLITTMLLFIPSAVASAFAPTIAATIQGLVPPTMRGTTAALNGAMSHVISLGLGSLLIGLVSDHFTRLSFAMATGGRDYAQCGTGSQPALATLCQQSSGQGLRWSLMALSAFLLWGSIHFLIASRSLRRDYGHGATQ</sequence>
<evidence type="ECO:0000259" key="7">
    <source>
        <dbReference type="PROSITE" id="PS50850"/>
    </source>
</evidence>
<accession>A0A0S3EYA7</accession>
<dbReference type="InterPro" id="IPR044770">
    <property type="entry name" value="MFS_spinster-like"/>
</dbReference>
<dbReference type="RefSeq" id="WP_062063995.1">
    <property type="nucleotide sequence ID" value="NZ_CP013264.1"/>
</dbReference>
<feature type="domain" description="Major facilitator superfamily (MFS) profile" evidence="7">
    <location>
        <begin position="14"/>
        <end position="443"/>
    </location>
</feature>
<evidence type="ECO:0000313" key="9">
    <source>
        <dbReference type="Proteomes" id="UP000056968"/>
    </source>
</evidence>
<evidence type="ECO:0000256" key="4">
    <source>
        <dbReference type="ARBA" id="ARBA00022989"/>
    </source>
</evidence>
<name>A0A0S3EYA7_9SPHN</name>
<dbReference type="PROSITE" id="PS50850">
    <property type="entry name" value="MFS"/>
    <property type="match status" value="1"/>
</dbReference>
<feature type="transmembrane region" description="Helical" evidence="6">
    <location>
        <begin position="291"/>
        <end position="310"/>
    </location>
</feature>
<dbReference type="SUPFAM" id="SSF103473">
    <property type="entry name" value="MFS general substrate transporter"/>
    <property type="match status" value="1"/>
</dbReference>
<keyword evidence="2" id="KW-0813">Transport</keyword>
<feature type="transmembrane region" description="Helical" evidence="6">
    <location>
        <begin position="81"/>
        <end position="100"/>
    </location>
</feature>
<gene>
    <name evidence="8" type="ORF">ATN00_08765</name>
</gene>
<feature type="transmembrane region" description="Helical" evidence="6">
    <location>
        <begin position="316"/>
        <end position="341"/>
    </location>
</feature>
<dbReference type="Gene3D" id="1.20.1250.20">
    <property type="entry name" value="MFS general substrate transporter like domains"/>
    <property type="match status" value="1"/>
</dbReference>
<dbReference type="Proteomes" id="UP000056968">
    <property type="component" value="Chromosome"/>
</dbReference>
<evidence type="ECO:0000313" key="8">
    <source>
        <dbReference type="EMBL" id="ALR20383.1"/>
    </source>
</evidence>
<evidence type="ECO:0000256" key="6">
    <source>
        <dbReference type="SAM" id="Phobius"/>
    </source>
</evidence>
<dbReference type="GO" id="GO:0016020">
    <property type="term" value="C:membrane"/>
    <property type="evidence" value="ECO:0007669"/>
    <property type="project" value="UniProtKB-SubCell"/>
</dbReference>
<dbReference type="EMBL" id="CP013264">
    <property type="protein sequence ID" value="ALR20383.1"/>
    <property type="molecule type" value="Genomic_DNA"/>
</dbReference>
<keyword evidence="4 6" id="KW-1133">Transmembrane helix</keyword>
<feature type="transmembrane region" description="Helical" evidence="6">
    <location>
        <begin position="258"/>
        <end position="279"/>
    </location>
</feature>
<dbReference type="STRING" id="1332080.ATN00_08765"/>
<keyword evidence="9" id="KW-1185">Reference proteome</keyword>
<organism evidence="8 9">
    <name type="scientific">Sphingobium baderi</name>
    <dbReference type="NCBI Taxonomy" id="1332080"/>
    <lineage>
        <taxon>Bacteria</taxon>
        <taxon>Pseudomonadati</taxon>
        <taxon>Pseudomonadota</taxon>
        <taxon>Alphaproteobacteria</taxon>
        <taxon>Sphingomonadales</taxon>
        <taxon>Sphingomonadaceae</taxon>
        <taxon>Sphingobium</taxon>
    </lineage>
</organism>
<dbReference type="CDD" id="cd17328">
    <property type="entry name" value="MFS_spinster_like"/>
    <property type="match status" value="1"/>
</dbReference>
<dbReference type="InterPro" id="IPR011701">
    <property type="entry name" value="MFS"/>
</dbReference>
<feature type="transmembrane region" description="Helical" evidence="6">
    <location>
        <begin position="353"/>
        <end position="376"/>
    </location>
</feature>
<dbReference type="AlphaFoldDB" id="A0A0S3EYA7"/>
<comment type="subcellular location">
    <subcellularLocation>
        <location evidence="1">Membrane</location>
        <topology evidence="1">Multi-pass membrane protein</topology>
    </subcellularLocation>
</comment>
<reference evidence="8 9" key="1">
    <citation type="submission" date="2015-11" db="EMBL/GenBank/DDBJ databases">
        <title>A Two-component Flavoprotein Monooxygenase System MeaXY Responsible for para-Hydroxylation of 2-Methyl-6-ethylaniline and 2,6-Diethylaniline in Sphingobium baderi DE-13.</title>
        <authorList>
            <person name="Cheng M."/>
            <person name="Meng Q."/>
            <person name="Yang Y."/>
            <person name="Chu C."/>
            <person name="Yan X."/>
            <person name="He J."/>
            <person name="Li S."/>
        </authorList>
    </citation>
    <scope>NUCLEOTIDE SEQUENCE [LARGE SCALE GENOMIC DNA]</scope>
    <source>
        <strain evidence="8 9">DE-13</strain>
    </source>
</reference>
<feature type="transmembrane region" description="Helical" evidence="6">
    <location>
        <begin position="51"/>
        <end position="69"/>
    </location>
</feature>
<feature type="transmembrane region" description="Helical" evidence="6">
    <location>
        <begin position="419"/>
        <end position="438"/>
    </location>
</feature>
<keyword evidence="3 6" id="KW-0812">Transmembrane</keyword>
<protein>
    <recommendedName>
        <fullName evidence="7">Major facilitator superfamily (MFS) profile domain-containing protein</fullName>
    </recommendedName>
</protein>
<keyword evidence="5 6" id="KW-0472">Membrane</keyword>
<dbReference type="InterPro" id="IPR036259">
    <property type="entry name" value="MFS_trans_sf"/>
</dbReference>
<dbReference type="Pfam" id="PF07690">
    <property type="entry name" value="MFS_1"/>
    <property type="match status" value="1"/>
</dbReference>